<keyword evidence="7 10" id="KW-1133">Transmembrane helix</keyword>
<dbReference type="GeneID" id="29802812"/>
<comment type="similarity">
    <text evidence="9">Belongs to the binding-protein-dependent transport system permease family. LivHM subfamily.</text>
</comment>
<dbReference type="InterPro" id="IPR037294">
    <property type="entry name" value="ABC_BtuC-like"/>
</dbReference>
<feature type="transmembrane region" description="Helical" evidence="10">
    <location>
        <begin position="52"/>
        <end position="81"/>
    </location>
</feature>
<dbReference type="GO" id="GO:0005886">
    <property type="term" value="C:plasma membrane"/>
    <property type="evidence" value="ECO:0007669"/>
    <property type="project" value="UniProtKB-SubCell"/>
</dbReference>
<reference evidence="12" key="1">
    <citation type="submission" date="2016-10" db="EMBL/GenBank/DDBJ databases">
        <authorList>
            <person name="Varghese N."/>
            <person name="Submissions S."/>
        </authorList>
    </citation>
    <scope>NUCLEOTIDE SEQUENCE [LARGE SCALE GENOMIC DNA]</scope>
    <source>
        <strain evidence="12">DSM 20403</strain>
    </source>
</reference>
<feature type="transmembrane region" description="Helical" evidence="10">
    <location>
        <begin position="180"/>
        <end position="207"/>
    </location>
</feature>
<feature type="transmembrane region" description="Helical" evidence="10">
    <location>
        <begin position="12"/>
        <end position="32"/>
    </location>
</feature>
<evidence type="ECO:0000256" key="10">
    <source>
        <dbReference type="SAM" id="Phobius"/>
    </source>
</evidence>
<evidence type="ECO:0000256" key="6">
    <source>
        <dbReference type="ARBA" id="ARBA00022970"/>
    </source>
</evidence>
<feature type="transmembrane region" description="Helical" evidence="10">
    <location>
        <begin position="140"/>
        <end position="159"/>
    </location>
</feature>
<dbReference type="GO" id="GO:0015190">
    <property type="term" value="F:L-leucine transmembrane transporter activity"/>
    <property type="evidence" value="ECO:0007669"/>
    <property type="project" value="TreeGrafter"/>
</dbReference>
<accession>A0A1I2SIN3</accession>
<dbReference type="Gene3D" id="1.10.3470.10">
    <property type="entry name" value="ABC transporter involved in vitamin B12 uptake, BtuC"/>
    <property type="match status" value="1"/>
</dbReference>
<dbReference type="AlphaFoldDB" id="A0A1I2SIN3"/>
<keyword evidence="3" id="KW-1003">Cell membrane</keyword>
<organism evidence="11 12">
    <name type="scientific">Ligilactobacillus ruminis DSM 20403 = NBRC 102161</name>
    <dbReference type="NCBI Taxonomy" id="1423798"/>
    <lineage>
        <taxon>Bacteria</taxon>
        <taxon>Bacillati</taxon>
        <taxon>Bacillota</taxon>
        <taxon>Bacilli</taxon>
        <taxon>Lactobacillales</taxon>
        <taxon>Lactobacillaceae</taxon>
        <taxon>Ligilactobacillus</taxon>
    </lineage>
</organism>
<evidence type="ECO:0000256" key="9">
    <source>
        <dbReference type="ARBA" id="ARBA00037998"/>
    </source>
</evidence>
<keyword evidence="2" id="KW-0813">Transport</keyword>
<dbReference type="CDD" id="cd06582">
    <property type="entry name" value="TM_PBP1_LivH_like"/>
    <property type="match status" value="1"/>
</dbReference>
<dbReference type="InterPro" id="IPR052157">
    <property type="entry name" value="BCAA_transport_permease"/>
</dbReference>
<evidence type="ECO:0000256" key="7">
    <source>
        <dbReference type="ARBA" id="ARBA00022989"/>
    </source>
</evidence>
<evidence type="ECO:0000256" key="3">
    <source>
        <dbReference type="ARBA" id="ARBA00022475"/>
    </source>
</evidence>
<dbReference type="OrthoDB" id="9807115at2"/>
<name>A0A1I2SIN3_9LACO</name>
<evidence type="ECO:0000256" key="4">
    <source>
        <dbReference type="ARBA" id="ARBA00022519"/>
    </source>
</evidence>
<dbReference type="GO" id="GO:0015188">
    <property type="term" value="F:L-isoleucine transmembrane transporter activity"/>
    <property type="evidence" value="ECO:0007669"/>
    <property type="project" value="TreeGrafter"/>
</dbReference>
<proteinExistence type="inferred from homology"/>
<comment type="subcellular location">
    <subcellularLocation>
        <location evidence="1">Cell membrane</location>
        <topology evidence="1">Multi-pass membrane protein</topology>
    </subcellularLocation>
</comment>
<gene>
    <name evidence="11" type="ORF">SAMN02910432_01612</name>
</gene>
<evidence type="ECO:0000313" key="12">
    <source>
        <dbReference type="Proteomes" id="UP000182635"/>
    </source>
</evidence>
<dbReference type="GO" id="GO:0042941">
    <property type="term" value="P:D-alanine transmembrane transport"/>
    <property type="evidence" value="ECO:0007669"/>
    <property type="project" value="TreeGrafter"/>
</dbReference>
<dbReference type="GO" id="GO:0005304">
    <property type="term" value="F:L-valine transmembrane transporter activity"/>
    <property type="evidence" value="ECO:0007669"/>
    <property type="project" value="TreeGrafter"/>
</dbReference>
<keyword evidence="4" id="KW-0997">Cell inner membrane</keyword>
<protein>
    <submittedName>
        <fullName evidence="11">Branched-chain amino acid transport system permease protein</fullName>
    </submittedName>
</protein>
<dbReference type="Proteomes" id="UP000182635">
    <property type="component" value="Unassembled WGS sequence"/>
</dbReference>
<dbReference type="PANTHER" id="PTHR11795:SF371">
    <property type="entry name" value="HIGH-AFFINITY BRANCHED-CHAIN AMINO ACID TRANSPORT SYSTEM PERMEASE PROTEIN LIVH"/>
    <property type="match status" value="1"/>
</dbReference>
<keyword evidence="6" id="KW-0029">Amino-acid transport</keyword>
<evidence type="ECO:0000313" key="11">
    <source>
        <dbReference type="EMBL" id="SFG50066.1"/>
    </source>
</evidence>
<keyword evidence="8 10" id="KW-0472">Membrane</keyword>
<sequence length="292" mass="31088">MSTFLQQLINGLSLGSIYALLALGYTMVYGIIKLLNFAHGDVYMLGAFFGYYTIKCLHFGFFGALISSMVFCALAGVLVEIIAYKPLLNSPRITMLITAIGVSYFLENGMTYLFTANTRNFPQVIKRVSYDLGPVQVSNVQLLIFITTIILLILLQVIVQKTKMGRAMRAMAVDPDAAALMGINVSGTIAFTFAIGSALAGAAGVLIGMYYNSIDPMMGLTPGIKAFVAAVLGGIGSIPGAAIGGIVIGFLETMFQSIGLSAYKDAAVYAVLIIILLVLPSGLFGKRTIEKV</sequence>
<dbReference type="InterPro" id="IPR001851">
    <property type="entry name" value="ABC_transp_permease"/>
</dbReference>
<dbReference type="RefSeq" id="WP_014074069.1">
    <property type="nucleotide sequence ID" value="NZ_AYYL01000058.1"/>
</dbReference>
<feature type="transmembrane region" description="Helical" evidence="10">
    <location>
        <begin position="93"/>
        <end position="114"/>
    </location>
</feature>
<dbReference type="GO" id="GO:0015808">
    <property type="term" value="P:L-alanine transport"/>
    <property type="evidence" value="ECO:0007669"/>
    <property type="project" value="TreeGrafter"/>
</dbReference>
<dbReference type="EMBL" id="FOPI01000028">
    <property type="protein sequence ID" value="SFG50066.1"/>
    <property type="molecule type" value="Genomic_DNA"/>
</dbReference>
<evidence type="ECO:0000256" key="2">
    <source>
        <dbReference type="ARBA" id="ARBA00022448"/>
    </source>
</evidence>
<evidence type="ECO:0000256" key="8">
    <source>
        <dbReference type="ARBA" id="ARBA00023136"/>
    </source>
</evidence>
<dbReference type="GO" id="GO:1903806">
    <property type="term" value="P:L-isoleucine import across plasma membrane"/>
    <property type="evidence" value="ECO:0007669"/>
    <property type="project" value="TreeGrafter"/>
</dbReference>
<evidence type="ECO:0000256" key="1">
    <source>
        <dbReference type="ARBA" id="ARBA00004651"/>
    </source>
</evidence>
<feature type="transmembrane region" description="Helical" evidence="10">
    <location>
        <begin position="266"/>
        <end position="285"/>
    </location>
</feature>
<dbReference type="Pfam" id="PF02653">
    <property type="entry name" value="BPD_transp_2"/>
    <property type="match status" value="1"/>
</dbReference>
<feature type="transmembrane region" description="Helical" evidence="10">
    <location>
        <begin position="227"/>
        <end position="254"/>
    </location>
</feature>
<keyword evidence="5 10" id="KW-0812">Transmembrane</keyword>
<dbReference type="PANTHER" id="PTHR11795">
    <property type="entry name" value="BRANCHED-CHAIN AMINO ACID TRANSPORT SYSTEM PERMEASE PROTEIN LIVH"/>
    <property type="match status" value="1"/>
</dbReference>
<dbReference type="GO" id="GO:0015192">
    <property type="term" value="F:L-phenylalanine transmembrane transporter activity"/>
    <property type="evidence" value="ECO:0007669"/>
    <property type="project" value="TreeGrafter"/>
</dbReference>
<evidence type="ECO:0000256" key="5">
    <source>
        <dbReference type="ARBA" id="ARBA00022692"/>
    </source>
</evidence>